<organism evidence="6 7">
    <name type="scientific">Histidinibacterium aquaticum</name>
    <dbReference type="NCBI Taxonomy" id="2613962"/>
    <lineage>
        <taxon>Bacteria</taxon>
        <taxon>Pseudomonadati</taxon>
        <taxon>Pseudomonadota</taxon>
        <taxon>Alphaproteobacteria</taxon>
        <taxon>Rhodobacterales</taxon>
        <taxon>Paracoccaceae</taxon>
        <taxon>Histidinibacterium</taxon>
    </lineage>
</organism>
<dbReference type="SUPFAM" id="SSF46785">
    <property type="entry name" value="Winged helix' DNA-binding domain"/>
    <property type="match status" value="1"/>
</dbReference>
<dbReference type="GO" id="GO:0003700">
    <property type="term" value="F:DNA-binding transcription factor activity"/>
    <property type="evidence" value="ECO:0007669"/>
    <property type="project" value="TreeGrafter"/>
</dbReference>
<dbReference type="GO" id="GO:0003677">
    <property type="term" value="F:DNA binding"/>
    <property type="evidence" value="ECO:0007669"/>
    <property type="project" value="UniProtKB-KW"/>
</dbReference>
<dbReference type="InterPro" id="IPR050397">
    <property type="entry name" value="Env_Response_Regulators"/>
</dbReference>
<dbReference type="Pfam" id="PF00027">
    <property type="entry name" value="cNMP_binding"/>
    <property type="match status" value="1"/>
</dbReference>
<dbReference type="SMART" id="SM00100">
    <property type="entry name" value="cNMP"/>
    <property type="match status" value="1"/>
</dbReference>
<evidence type="ECO:0000256" key="3">
    <source>
        <dbReference type="ARBA" id="ARBA00023163"/>
    </source>
</evidence>
<evidence type="ECO:0000256" key="2">
    <source>
        <dbReference type="ARBA" id="ARBA00023125"/>
    </source>
</evidence>
<dbReference type="RefSeq" id="WP_150445009.1">
    <property type="nucleotide sequence ID" value="NZ_VYQE01000002.1"/>
</dbReference>
<dbReference type="Gene3D" id="2.60.120.10">
    <property type="entry name" value="Jelly Rolls"/>
    <property type="match status" value="1"/>
</dbReference>
<dbReference type="CDD" id="cd00038">
    <property type="entry name" value="CAP_ED"/>
    <property type="match status" value="1"/>
</dbReference>
<evidence type="ECO:0000259" key="5">
    <source>
        <dbReference type="PROSITE" id="PS51063"/>
    </source>
</evidence>
<dbReference type="Proteomes" id="UP000326554">
    <property type="component" value="Unassembled WGS sequence"/>
</dbReference>
<evidence type="ECO:0000313" key="7">
    <source>
        <dbReference type="Proteomes" id="UP000326554"/>
    </source>
</evidence>
<keyword evidence="3" id="KW-0804">Transcription</keyword>
<sequence length="229" mass="25575">MKQSATKPHDWIAQFEGLSTLPPELRDELLEGSEVVEVPAGTQIFSPGQSADNFLLLLKGTVRVQQKSETGREVFLYRVHAGESCVLTTACMLAFEDYAADGVAETDVRAVAIPRRTFDDLAGRSPLFREFVFKAYSRRITDLFTLIDDIVFQRMDVRLAARLLELADEAGVVHATHQVLASELGTAREVISRTLSEFHRRGWVEQARGEVRLSGREGLERLARSAGER</sequence>
<dbReference type="Gene3D" id="1.10.10.10">
    <property type="entry name" value="Winged helix-like DNA-binding domain superfamily/Winged helix DNA-binding domain"/>
    <property type="match status" value="1"/>
</dbReference>
<gene>
    <name evidence="6" type="ORF">F3S47_09555</name>
</gene>
<dbReference type="InterPro" id="IPR014710">
    <property type="entry name" value="RmlC-like_jellyroll"/>
</dbReference>
<dbReference type="InterPro" id="IPR018490">
    <property type="entry name" value="cNMP-bd_dom_sf"/>
</dbReference>
<feature type="domain" description="HTH crp-type" evidence="5">
    <location>
        <begin position="153"/>
        <end position="217"/>
    </location>
</feature>
<proteinExistence type="predicted"/>
<dbReference type="PANTHER" id="PTHR24567:SF74">
    <property type="entry name" value="HTH-TYPE TRANSCRIPTIONAL REGULATOR ARCR"/>
    <property type="match status" value="1"/>
</dbReference>
<keyword evidence="2" id="KW-0238">DNA-binding</keyword>
<protein>
    <submittedName>
        <fullName evidence="6">Crp/Fnr family transcriptional regulator</fullName>
    </submittedName>
</protein>
<dbReference type="InterPro" id="IPR012318">
    <property type="entry name" value="HTH_CRP"/>
</dbReference>
<dbReference type="SUPFAM" id="SSF51206">
    <property type="entry name" value="cAMP-binding domain-like"/>
    <property type="match status" value="1"/>
</dbReference>
<dbReference type="SMART" id="SM00419">
    <property type="entry name" value="HTH_CRP"/>
    <property type="match status" value="1"/>
</dbReference>
<name>A0A5J5GMS1_9RHOB</name>
<dbReference type="Pfam" id="PF13545">
    <property type="entry name" value="HTH_Crp_2"/>
    <property type="match status" value="1"/>
</dbReference>
<dbReference type="InterPro" id="IPR000595">
    <property type="entry name" value="cNMP-bd_dom"/>
</dbReference>
<evidence type="ECO:0000259" key="4">
    <source>
        <dbReference type="PROSITE" id="PS50042"/>
    </source>
</evidence>
<dbReference type="PROSITE" id="PS50042">
    <property type="entry name" value="CNMP_BINDING_3"/>
    <property type="match status" value="1"/>
</dbReference>
<accession>A0A5J5GMS1</accession>
<evidence type="ECO:0000313" key="6">
    <source>
        <dbReference type="EMBL" id="KAA9009475.1"/>
    </source>
</evidence>
<comment type="caution">
    <text evidence="6">The sequence shown here is derived from an EMBL/GenBank/DDBJ whole genome shotgun (WGS) entry which is preliminary data.</text>
</comment>
<dbReference type="InterPro" id="IPR036388">
    <property type="entry name" value="WH-like_DNA-bd_sf"/>
</dbReference>
<keyword evidence="1" id="KW-0805">Transcription regulation</keyword>
<evidence type="ECO:0000256" key="1">
    <source>
        <dbReference type="ARBA" id="ARBA00023015"/>
    </source>
</evidence>
<dbReference type="EMBL" id="VYQE01000002">
    <property type="protein sequence ID" value="KAA9009475.1"/>
    <property type="molecule type" value="Genomic_DNA"/>
</dbReference>
<feature type="domain" description="Cyclic nucleotide-binding" evidence="4">
    <location>
        <begin position="17"/>
        <end position="139"/>
    </location>
</feature>
<dbReference type="AlphaFoldDB" id="A0A5J5GMS1"/>
<reference evidence="6 7" key="1">
    <citation type="submission" date="2019-09" db="EMBL/GenBank/DDBJ databases">
        <authorList>
            <person name="Park J.-S."/>
            <person name="Choi H.-J."/>
        </authorList>
    </citation>
    <scope>NUCLEOTIDE SEQUENCE [LARGE SCALE GENOMIC DNA]</scope>
    <source>
        <strain evidence="6 7">176SS1-4</strain>
    </source>
</reference>
<dbReference type="GO" id="GO:0005829">
    <property type="term" value="C:cytosol"/>
    <property type="evidence" value="ECO:0007669"/>
    <property type="project" value="TreeGrafter"/>
</dbReference>
<keyword evidence="7" id="KW-1185">Reference proteome</keyword>
<dbReference type="InterPro" id="IPR036390">
    <property type="entry name" value="WH_DNA-bd_sf"/>
</dbReference>
<dbReference type="PROSITE" id="PS51063">
    <property type="entry name" value="HTH_CRP_2"/>
    <property type="match status" value="1"/>
</dbReference>
<dbReference type="PANTHER" id="PTHR24567">
    <property type="entry name" value="CRP FAMILY TRANSCRIPTIONAL REGULATORY PROTEIN"/>
    <property type="match status" value="1"/>
</dbReference>